<reference evidence="2" key="1">
    <citation type="journal article" date="2020" name="Mol. Plant Microbe">
        <title>Rhizobial microsymbionts of the narrowly endemic Oxytropis species growing in Kamchatka are characterized by significant genetic diversity and possess a set of genes that are associated with T3SS and T6SS secretion systems and can affect the development of symbiosis.</title>
        <authorList>
            <person name="Safronova V."/>
            <person name="Guro P."/>
            <person name="Sazanova A."/>
            <person name="Kuznetsova I."/>
            <person name="Belimov A."/>
            <person name="Yakubov V."/>
            <person name="Chirak E."/>
            <person name="Afonin A."/>
            <person name="Gogolev Y."/>
            <person name="Andronov E."/>
            <person name="Tikhonovich I."/>
        </authorList>
    </citation>
    <scope>NUCLEOTIDE SEQUENCE [LARGE SCALE GENOMIC DNA]</scope>
    <source>
        <strain evidence="2">581</strain>
    </source>
</reference>
<sequence length="75" mass="8260">MLAEGEIHERVGQTICPDRTAVFTHRCGYFTGRKAIRERSCNGMECVGFLQFFSKKKLDAANAVQYSSAGQPSTG</sequence>
<gene>
    <name evidence="1" type="ORF">HB776_22345</name>
</gene>
<name>A0A7G6U3Q2_9BRAD</name>
<dbReference type="KEGG" id="trb:HB776_22345"/>
<evidence type="ECO:0000313" key="1">
    <source>
        <dbReference type="EMBL" id="QND73634.1"/>
    </source>
</evidence>
<accession>A0A7G6U3Q2</accession>
<organism evidence="1 2">
    <name type="scientific">Tardiphaga robiniae</name>
    <dbReference type="NCBI Taxonomy" id="943830"/>
    <lineage>
        <taxon>Bacteria</taxon>
        <taxon>Pseudomonadati</taxon>
        <taxon>Pseudomonadota</taxon>
        <taxon>Alphaproteobacteria</taxon>
        <taxon>Hyphomicrobiales</taxon>
        <taxon>Nitrobacteraceae</taxon>
        <taxon>Tardiphaga</taxon>
    </lineage>
</organism>
<evidence type="ECO:0000313" key="2">
    <source>
        <dbReference type="Proteomes" id="UP000515291"/>
    </source>
</evidence>
<proteinExistence type="predicted"/>
<protein>
    <submittedName>
        <fullName evidence="1">Uncharacterized protein</fullName>
    </submittedName>
</protein>
<dbReference type="RefSeq" id="WP_184512307.1">
    <property type="nucleotide sequence ID" value="NZ_CP050292.1"/>
</dbReference>
<dbReference type="Proteomes" id="UP000515291">
    <property type="component" value="Chromosome"/>
</dbReference>
<dbReference type="AlphaFoldDB" id="A0A7G6U3Q2"/>
<dbReference type="EMBL" id="CP050292">
    <property type="protein sequence ID" value="QND73634.1"/>
    <property type="molecule type" value="Genomic_DNA"/>
</dbReference>